<dbReference type="Proteomes" id="UP000027222">
    <property type="component" value="Unassembled WGS sequence"/>
</dbReference>
<feature type="region of interest" description="Disordered" evidence="1">
    <location>
        <begin position="263"/>
        <end position="288"/>
    </location>
</feature>
<sequence length="304" mass="34227">MAPGNRSKGDRSKSDRSKFLDLIAPKWRVPRCPNRNQHHATICMGVAKPEDLGRRSFFCNARNGGQAQCAYHKDETWSPALDKETRDLLDNALKVFTKALADDPIKDFNRAARLGMKAAAAGQQIRSETGMDAVDQQNRTARDLQPELDVSVQSSKISIFVYLTDNDDYIEHKGTVRHGMYSFLSDSTLCDLIDFPKSAWSIYDRFLEEFIPIPTYSGVATLQDEFLILRQSSFVNSNCKGLDILIDRLNSLNLKGIKRETTKAGGKRKAFEADDGQPGPSQPRKVKRRLTVQEPEVLDWTNLS</sequence>
<dbReference type="EMBL" id="KL142376">
    <property type="protein sequence ID" value="KDR77762.1"/>
    <property type="molecule type" value="Genomic_DNA"/>
</dbReference>
<organism evidence="2 3">
    <name type="scientific">Galerina marginata (strain CBS 339.88)</name>
    <dbReference type="NCBI Taxonomy" id="685588"/>
    <lineage>
        <taxon>Eukaryota</taxon>
        <taxon>Fungi</taxon>
        <taxon>Dikarya</taxon>
        <taxon>Basidiomycota</taxon>
        <taxon>Agaricomycotina</taxon>
        <taxon>Agaricomycetes</taxon>
        <taxon>Agaricomycetidae</taxon>
        <taxon>Agaricales</taxon>
        <taxon>Agaricineae</taxon>
        <taxon>Strophariaceae</taxon>
        <taxon>Galerina</taxon>
    </lineage>
</organism>
<reference evidence="3" key="1">
    <citation type="journal article" date="2014" name="Proc. Natl. Acad. Sci. U.S.A.">
        <title>Extensive sampling of basidiomycete genomes demonstrates inadequacy of the white-rot/brown-rot paradigm for wood decay fungi.</title>
        <authorList>
            <person name="Riley R."/>
            <person name="Salamov A.A."/>
            <person name="Brown D.W."/>
            <person name="Nagy L.G."/>
            <person name="Floudas D."/>
            <person name="Held B.W."/>
            <person name="Levasseur A."/>
            <person name="Lombard V."/>
            <person name="Morin E."/>
            <person name="Otillar R."/>
            <person name="Lindquist E.A."/>
            <person name="Sun H."/>
            <person name="LaButti K.M."/>
            <person name="Schmutz J."/>
            <person name="Jabbour D."/>
            <person name="Luo H."/>
            <person name="Baker S.E."/>
            <person name="Pisabarro A.G."/>
            <person name="Walton J.D."/>
            <person name="Blanchette R.A."/>
            <person name="Henrissat B."/>
            <person name="Martin F."/>
            <person name="Cullen D."/>
            <person name="Hibbett D.S."/>
            <person name="Grigoriev I.V."/>
        </authorList>
    </citation>
    <scope>NUCLEOTIDE SEQUENCE [LARGE SCALE GENOMIC DNA]</scope>
    <source>
        <strain evidence="3">CBS 339.88</strain>
    </source>
</reference>
<dbReference type="AlphaFoldDB" id="A0A067T5X8"/>
<dbReference type="HOGENOM" id="CLU_089003_0_0_1"/>
<evidence type="ECO:0000256" key="1">
    <source>
        <dbReference type="SAM" id="MobiDB-lite"/>
    </source>
</evidence>
<evidence type="ECO:0000313" key="2">
    <source>
        <dbReference type="EMBL" id="KDR77762.1"/>
    </source>
</evidence>
<name>A0A067T5X8_GALM3</name>
<gene>
    <name evidence="2" type="ORF">GALMADRAFT_138821</name>
</gene>
<accession>A0A067T5X8</accession>
<evidence type="ECO:0000313" key="3">
    <source>
        <dbReference type="Proteomes" id="UP000027222"/>
    </source>
</evidence>
<keyword evidence="3" id="KW-1185">Reference proteome</keyword>
<proteinExistence type="predicted"/>
<dbReference type="OrthoDB" id="2918055at2759"/>
<protein>
    <submittedName>
        <fullName evidence="2">Uncharacterized protein</fullName>
    </submittedName>
</protein>